<dbReference type="PANTHER" id="PTHR43662">
    <property type="match status" value="1"/>
</dbReference>
<dbReference type="Pfam" id="PF09362">
    <property type="entry name" value="DUF1996"/>
    <property type="match status" value="1"/>
</dbReference>
<organism evidence="2 3">
    <name type="scientific">Delitschia confertaspora ATCC 74209</name>
    <dbReference type="NCBI Taxonomy" id="1513339"/>
    <lineage>
        <taxon>Eukaryota</taxon>
        <taxon>Fungi</taxon>
        <taxon>Dikarya</taxon>
        <taxon>Ascomycota</taxon>
        <taxon>Pezizomycotina</taxon>
        <taxon>Dothideomycetes</taxon>
        <taxon>Pleosporomycetidae</taxon>
        <taxon>Pleosporales</taxon>
        <taxon>Delitschiaceae</taxon>
        <taxon>Delitschia</taxon>
    </lineage>
</organism>
<dbReference type="Proteomes" id="UP000799536">
    <property type="component" value="Unassembled WGS sequence"/>
</dbReference>
<sequence>MRLKPFLRSYLSSWPDRVCQSSRLLKMLTPILTVALLAQTIRANAVLRFGCSNIVIERLDPLVNPSVNPSPHVHQIVGGNAFNSLIPQSDVSQIANCTSCSFSEDLSNYWTANLYFKARNGTYKRVPQIPNRYLDGEVQGMTVYYTAPYDNSKVTAFKPGFRMLAGDASQRTKGGINKWNGSCYRCYNAKNFGGDTGAPCSDNKVDTVDLPRKACPGGIRTTIRFPTCWDGKNLDSPDHTSHVSYPASGTFENSGPCPSTHPIKLPQLMFEVVWDTSSFNDKSLWPTDGTQPFVFSTGDSTGFGQHGDYVFGWKGDVLQKSIEGSCFGATCSTLKTQSFAEANKCAVQNSVKEDVEGWLSTLPGMVM</sequence>
<keyword evidence="3" id="KW-1185">Reference proteome</keyword>
<name>A0A9P4JQ54_9PLEO</name>
<evidence type="ECO:0000259" key="1">
    <source>
        <dbReference type="Pfam" id="PF09362"/>
    </source>
</evidence>
<dbReference type="OrthoDB" id="74764at2759"/>
<gene>
    <name evidence="2" type="ORF">GQ43DRAFT_480893</name>
</gene>
<comment type="caution">
    <text evidence="2">The sequence shown here is derived from an EMBL/GenBank/DDBJ whole genome shotgun (WGS) entry which is preliminary data.</text>
</comment>
<accession>A0A9P4JQ54</accession>
<evidence type="ECO:0000313" key="3">
    <source>
        <dbReference type="Proteomes" id="UP000799536"/>
    </source>
</evidence>
<dbReference type="AlphaFoldDB" id="A0A9P4JQ54"/>
<protein>
    <recommendedName>
        <fullName evidence="1">DUF1996 domain-containing protein</fullName>
    </recommendedName>
</protein>
<feature type="domain" description="DUF1996" evidence="1">
    <location>
        <begin position="60"/>
        <end position="313"/>
    </location>
</feature>
<reference evidence="2" key="1">
    <citation type="journal article" date="2020" name="Stud. Mycol.">
        <title>101 Dothideomycetes genomes: a test case for predicting lifestyles and emergence of pathogens.</title>
        <authorList>
            <person name="Haridas S."/>
            <person name="Albert R."/>
            <person name="Binder M."/>
            <person name="Bloem J."/>
            <person name="Labutti K."/>
            <person name="Salamov A."/>
            <person name="Andreopoulos B."/>
            <person name="Baker S."/>
            <person name="Barry K."/>
            <person name="Bills G."/>
            <person name="Bluhm B."/>
            <person name="Cannon C."/>
            <person name="Castanera R."/>
            <person name="Culley D."/>
            <person name="Daum C."/>
            <person name="Ezra D."/>
            <person name="Gonzalez J."/>
            <person name="Henrissat B."/>
            <person name="Kuo A."/>
            <person name="Liang C."/>
            <person name="Lipzen A."/>
            <person name="Lutzoni F."/>
            <person name="Magnuson J."/>
            <person name="Mondo S."/>
            <person name="Nolan M."/>
            <person name="Ohm R."/>
            <person name="Pangilinan J."/>
            <person name="Park H.-J."/>
            <person name="Ramirez L."/>
            <person name="Alfaro M."/>
            <person name="Sun H."/>
            <person name="Tritt A."/>
            <person name="Yoshinaga Y."/>
            <person name="Zwiers L.-H."/>
            <person name="Turgeon B."/>
            <person name="Goodwin S."/>
            <person name="Spatafora J."/>
            <person name="Crous P."/>
            <person name="Grigoriev I."/>
        </authorList>
    </citation>
    <scope>NUCLEOTIDE SEQUENCE</scope>
    <source>
        <strain evidence="2">ATCC 74209</strain>
    </source>
</reference>
<dbReference type="InterPro" id="IPR018535">
    <property type="entry name" value="DUF1996"/>
</dbReference>
<evidence type="ECO:0000313" key="2">
    <source>
        <dbReference type="EMBL" id="KAF2201229.1"/>
    </source>
</evidence>
<dbReference type="EMBL" id="ML993985">
    <property type="protein sequence ID" value="KAF2201229.1"/>
    <property type="molecule type" value="Genomic_DNA"/>
</dbReference>
<dbReference type="PANTHER" id="PTHR43662:SF6">
    <property type="entry name" value="DUF1996 DOMAIN-CONTAINING PROTEIN"/>
    <property type="match status" value="1"/>
</dbReference>
<proteinExistence type="predicted"/>